<dbReference type="Proteomes" id="UP001060085">
    <property type="component" value="Linkage Group LG08"/>
</dbReference>
<reference evidence="2" key="1">
    <citation type="journal article" date="2023" name="Nat. Plants">
        <title>Single-cell RNA sequencing provides a high-resolution roadmap for understanding the multicellular compartmentation of specialized metabolism.</title>
        <authorList>
            <person name="Sun S."/>
            <person name="Shen X."/>
            <person name="Li Y."/>
            <person name="Li Y."/>
            <person name="Wang S."/>
            <person name="Li R."/>
            <person name="Zhang H."/>
            <person name="Shen G."/>
            <person name="Guo B."/>
            <person name="Wei J."/>
            <person name="Xu J."/>
            <person name="St-Pierre B."/>
            <person name="Chen S."/>
            <person name="Sun C."/>
        </authorList>
    </citation>
    <scope>NUCLEOTIDE SEQUENCE [LARGE SCALE GENOMIC DNA]</scope>
</reference>
<keyword evidence="2" id="KW-1185">Reference proteome</keyword>
<name>A0ACB9ZV22_CATRO</name>
<dbReference type="EMBL" id="CM044708">
    <property type="protein sequence ID" value="KAI5650666.1"/>
    <property type="molecule type" value="Genomic_DNA"/>
</dbReference>
<organism evidence="1 2">
    <name type="scientific">Catharanthus roseus</name>
    <name type="common">Madagascar periwinkle</name>
    <name type="synonym">Vinca rosea</name>
    <dbReference type="NCBI Taxonomy" id="4058"/>
    <lineage>
        <taxon>Eukaryota</taxon>
        <taxon>Viridiplantae</taxon>
        <taxon>Streptophyta</taxon>
        <taxon>Embryophyta</taxon>
        <taxon>Tracheophyta</taxon>
        <taxon>Spermatophyta</taxon>
        <taxon>Magnoliopsida</taxon>
        <taxon>eudicotyledons</taxon>
        <taxon>Gunneridae</taxon>
        <taxon>Pentapetalae</taxon>
        <taxon>asterids</taxon>
        <taxon>lamiids</taxon>
        <taxon>Gentianales</taxon>
        <taxon>Apocynaceae</taxon>
        <taxon>Rauvolfioideae</taxon>
        <taxon>Vinceae</taxon>
        <taxon>Catharanthinae</taxon>
        <taxon>Catharanthus</taxon>
    </lineage>
</organism>
<proteinExistence type="predicted"/>
<comment type="caution">
    <text evidence="1">The sequence shown here is derived from an EMBL/GenBank/DDBJ whole genome shotgun (WGS) entry which is preliminary data.</text>
</comment>
<accession>A0ACB9ZV22</accession>
<evidence type="ECO:0000313" key="2">
    <source>
        <dbReference type="Proteomes" id="UP001060085"/>
    </source>
</evidence>
<gene>
    <name evidence="1" type="ORF">M9H77_36671</name>
</gene>
<protein>
    <submittedName>
        <fullName evidence="1">Uncharacterized protein</fullName>
    </submittedName>
</protein>
<evidence type="ECO:0000313" key="1">
    <source>
        <dbReference type="EMBL" id="KAI5650666.1"/>
    </source>
</evidence>
<sequence length="729" mass="82563">MAEFSHATRRPILKRLSRELSGSNVTSIMVRLGHPVMLEDWPRREVYFMYFQPKHLYFFRFYFSKSRSWEYGTYDNVISDDAAKGLYYRSWGLIDSTRPFSGFMLVHPKGNHIFELGGELMLNDGSSEEGEPRGGSDDAEELQEPRGQETYFLIHIRRMQKVRVLVLLKYLVRKEAVISEFCVVLCKRSKKIMECGKSQKLWNNTITNYTPSISRFMLPHRSISSNMKRKLEMHDTAGLRLVKEGICSSRKHASFFFLMVKEGICSSREHASFSFSAKLCILSLLLSLTVHDLHILQDFMVCTLVRGRMAALARLLMSGNISKPIADDFDRQKLVMQYIHRELHEANEANLIDEQDMHIFDLRPLTDPLCLHGILLIFSELCTSLSSFEEIGLELDVNTGHKKPPRKERRKLPAVQTNQATSVGERFKFENLDASDISAVGSKLETPSAEVKTTLSDGPYILDCSEITATTIPRPKKRSKMVTAECPTYMLDHFTRASGAIPHETVSCSETPRTSETGSEKVSEYIVGEQIPSEATELPRLKKDVPIPLATKIYYSQRTNRLRSALGHLYHNVPNKECSSEFVHERELQANLVTTLTPSPNSFSPNQISDDRLDKESNHPKMAVHKSDQNLAQSSELYSCRSGGYPPAMGISNQFSVNNVLRPHTSLGKLSSNYFSNSYSFADTSGTYFIMLYVVSLYDIDILSLLLDRKLKKKNDGGTGQDVATGFGP</sequence>